<keyword evidence="2" id="KW-0723">Serine/threonine-protein kinase</keyword>
<reference evidence="15" key="1">
    <citation type="submission" date="2014-07" db="EMBL/GenBank/DDBJ databases">
        <title>Identification of a novel salt tolerance gene in wild soybean by whole-genome sequencing.</title>
        <authorList>
            <person name="Lam H.-M."/>
            <person name="Qi X."/>
            <person name="Li M.-W."/>
            <person name="Liu X."/>
            <person name="Xie M."/>
            <person name="Ni M."/>
            <person name="Xu X."/>
        </authorList>
    </citation>
    <scope>NUCLEOTIDE SEQUENCE [LARGE SCALE GENOMIC DNA]</scope>
    <source>
        <tissue evidence="15">Root</tissue>
    </source>
</reference>
<evidence type="ECO:0000256" key="3">
    <source>
        <dbReference type="ARBA" id="ARBA00022614"/>
    </source>
</evidence>
<dbReference type="InterPro" id="IPR011009">
    <property type="entry name" value="Kinase-like_dom_sf"/>
</dbReference>
<dbReference type="PANTHER" id="PTHR45631">
    <property type="entry name" value="OS07G0107800 PROTEIN-RELATED"/>
    <property type="match status" value="1"/>
</dbReference>
<dbReference type="InterPro" id="IPR024788">
    <property type="entry name" value="Malectin-like_Carb-bd_dom"/>
</dbReference>
<dbReference type="InterPro" id="IPR000719">
    <property type="entry name" value="Prot_kinase_dom"/>
</dbReference>
<dbReference type="InterPro" id="IPR017441">
    <property type="entry name" value="Protein_kinase_ATP_BS"/>
</dbReference>
<dbReference type="InterPro" id="IPR008271">
    <property type="entry name" value="Ser/Thr_kinase_AS"/>
</dbReference>
<evidence type="ECO:0000259" key="14">
    <source>
        <dbReference type="PROSITE" id="PS50011"/>
    </source>
</evidence>
<keyword evidence="4 15" id="KW-0808">Transferase</keyword>
<dbReference type="EC" id="2.7.11.1" evidence="15"/>
<evidence type="ECO:0000256" key="8">
    <source>
        <dbReference type="ARBA" id="ARBA00022741"/>
    </source>
</evidence>
<comment type="subcellular location">
    <subcellularLocation>
        <location evidence="1">Membrane</location>
        <topology evidence="1">Single-pass membrane protein</topology>
    </subcellularLocation>
</comment>
<keyword evidence="11" id="KW-1133">Transmembrane helix</keyword>
<dbReference type="InterPro" id="IPR025875">
    <property type="entry name" value="Leu-rich_rpt_4"/>
</dbReference>
<name>A0A0B2QHQ9_GLYSO</name>
<keyword evidence="7" id="KW-0677">Repeat</keyword>
<dbReference type="SUPFAM" id="SSF52058">
    <property type="entry name" value="L domain-like"/>
    <property type="match status" value="1"/>
</dbReference>
<keyword evidence="9 15" id="KW-0418">Kinase</keyword>
<dbReference type="InterPro" id="IPR032675">
    <property type="entry name" value="LRR_dom_sf"/>
</dbReference>
<keyword evidence="10 13" id="KW-0067">ATP-binding</keyword>
<feature type="non-terminal residue" evidence="15">
    <location>
        <position position="1"/>
    </location>
</feature>
<evidence type="ECO:0000256" key="7">
    <source>
        <dbReference type="ARBA" id="ARBA00022737"/>
    </source>
</evidence>
<dbReference type="PANTHER" id="PTHR45631:SF212">
    <property type="entry name" value="PROTEIN KINASE DOMAIN-CONTAINING PROTEIN"/>
    <property type="match status" value="1"/>
</dbReference>
<gene>
    <name evidence="15" type="ORF">glysoja_049513</name>
</gene>
<feature type="binding site" evidence="13">
    <location>
        <position position="336"/>
    </location>
    <ligand>
        <name>ATP</name>
        <dbReference type="ChEBI" id="CHEBI:30616"/>
    </ligand>
</feature>
<dbReference type="PRINTS" id="PR00019">
    <property type="entry name" value="LEURICHRPT"/>
</dbReference>
<dbReference type="Gene3D" id="1.10.510.10">
    <property type="entry name" value="Transferase(Phosphotransferase) domain 1"/>
    <property type="match status" value="2"/>
</dbReference>
<dbReference type="Gene3D" id="3.30.200.20">
    <property type="entry name" value="Phosphorylase Kinase, domain 1"/>
    <property type="match status" value="1"/>
</dbReference>
<evidence type="ECO:0000256" key="1">
    <source>
        <dbReference type="ARBA" id="ARBA00004167"/>
    </source>
</evidence>
<protein>
    <submittedName>
        <fullName evidence="15">Putative LRR receptor-like serine/threonine-protein kinase</fullName>
        <ecNumber evidence="15">2.7.11.1</ecNumber>
    </submittedName>
</protein>
<dbReference type="PROSITE" id="PS00107">
    <property type="entry name" value="PROTEIN_KINASE_ATP"/>
    <property type="match status" value="1"/>
</dbReference>
<dbReference type="Pfam" id="PF12799">
    <property type="entry name" value="LRR_4"/>
    <property type="match status" value="1"/>
</dbReference>
<dbReference type="InterPro" id="IPR001245">
    <property type="entry name" value="Ser-Thr/Tyr_kinase_cat_dom"/>
</dbReference>
<dbReference type="SMART" id="SM00220">
    <property type="entry name" value="S_TKc"/>
    <property type="match status" value="1"/>
</dbReference>
<keyword evidence="5" id="KW-0812">Transmembrane</keyword>
<keyword evidence="15" id="KW-0675">Receptor</keyword>
<dbReference type="EMBL" id="KN658181">
    <property type="protein sequence ID" value="KHN20815.1"/>
    <property type="molecule type" value="Genomic_DNA"/>
</dbReference>
<organism evidence="15">
    <name type="scientific">Glycine soja</name>
    <name type="common">Wild soybean</name>
    <dbReference type="NCBI Taxonomy" id="3848"/>
    <lineage>
        <taxon>Eukaryota</taxon>
        <taxon>Viridiplantae</taxon>
        <taxon>Streptophyta</taxon>
        <taxon>Embryophyta</taxon>
        <taxon>Tracheophyta</taxon>
        <taxon>Spermatophyta</taxon>
        <taxon>Magnoliopsida</taxon>
        <taxon>eudicotyledons</taxon>
        <taxon>Gunneridae</taxon>
        <taxon>Pentapetalae</taxon>
        <taxon>rosids</taxon>
        <taxon>fabids</taxon>
        <taxon>Fabales</taxon>
        <taxon>Fabaceae</taxon>
        <taxon>Papilionoideae</taxon>
        <taxon>50 kb inversion clade</taxon>
        <taxon>NPAAA clade</taxon>
        <taxon>indigoferoid/millettioid clade</taxon>
        <taxon>Phaseoleae</taxon>
        <taxon>Glycine</taxon>
        <taxon>Glycine subgen. Soja</taxon>
    </lineage>
</organism>
<dbReference type="Proteomes" id="UP000053555">
    <property type="component" value="Unassembled WGS sequence"/>
</dbReference>
<keyword evidence="12" id="KW-0472">Membrane</keyword>
<evidence type="ECO:0000256" key="6">
    <source>
        <dbReference type="ARBA" id="ARBA00022729"/>
    </source>
</evidence>
<evidence type="ECO:0000313" key="15">
    <source>
        <dbReference type="EMBL" id="KHN20815.1"/>
    </source>
</evidence>
<dbReference type="Pfam" id="PF07714">
    <property type="entry name" value="PK_Tyr_Ser-Thr"/>
    <property type="match status" value="1"/>
</dbReference>
<dbReference type="PROSITE" id="PS50011">
    <property type="entry name" value="PROTEIN_KINASE_DOM"/>
    <property type="match status" value="1"/>
</dbReference>
<evidence type="ECO:0000256" key="11">
    <source>
        <dbReference type="ARBA" id="ARBA00022989"/>
    </source>
</evidence>
<evidence type="ECO:0000256" key="5">
    <source>
        <dbReference type="ARBA" id="ARBA00022692"/>
    </source>
</evidence>
<sequence length="577" mass="63955">SFSGFISIDCGLMDETSYKDETTGIHFNSDDTGISQSLPSEYKVNSLEKQFWNVRSFPEGTRNCYTLYLLPRVNSNKCLVRARFMYGNYDGKDSLPKFDLYLGPNWWNSVEFENASSVTTKEIVQVATSDYIQICLVNTNNGTPFISILEIRVLNDGTYVSESIQLLERFDIGLQEGQNVKYPDDIYDRIWRPYNPNGWKQISTSLSVANGGPFSYGTYIWKGVNCSYNGHNQPRITSLDLSNNSLTGSIPDSLSELKSLRILNIGGNKLSGSIPATLSERTRNGSLLILSVDSKKQEFSYSEVQSITNNFERIVGKGGFGTVYYGCIGETQVAVKMLSPSTQGYQQFLTEAKILTRVHHRCLTPLIGYCNEGTGTALIYEYMTNGDLAEQLSGESQTLIGWEQRLQIALDSAVGLEYLHNGCKPPIVHRDVKTRNILLNENRHGKISDFGLSRIFDVFSFGVVLLEIITGRAAIMKTHEKTHIIKWVGSMLLADDGEIDGVVDTRLQGEYDSEAARKVVDVAMACVAPSSVNRPTMNQVVIELKQCLCKAKTENTSTGSIELVSVGAISGVSSLAR</sequence>
<dbReference type="Gene3D" id="3.80.10.10">
    <property type="entry name" value="Ribonuclease Inhibitor"/>
    <property type="match status" value="1"/>
</dbReference>
<evidence type="ECO:0000256" key="10">
    <source>
        <dbReference type="ARBA" id="ARBA00022840"/>
    </source>
</evidence>
<accession>A0A0B2QHQ9</accession>
<dbReference type="AlphaFoldDB" id="A0A0B2QHQ9"/>
<dbReference type="SUPFAM" id="SSF56112">
    <property type="entry name" value="Protein kinase-like (PK-like)"/>
    <property type="match status" value="1"/>
</dbReference>
<evidence type="ECO:0000256" key="9">
    <source>
        <dbReference type="ARBA" id="ARBA00022777"/>
    </source>
</evidence>
<keyword evidence="8 13" id="KW-0547">Nucleotide-binding</keyword>
<evidence type="ECO:0000256" key="2">
    <source>
        <dbReference type="ARBA" id="ARBA00022527"/>
    </source>
</evidence>
<dbReference type="GO" id="GO:0005524">
    <property type="term" value="F:ATP binding"/>
    <property type="evidence" value="ECO:0007669"/>
    <property type="project" value="UniProtKB-UniRule"/>
</dbReference>
<dbReference type="GO" id="GO:0016020">
    <property type="term" value="C:membrane"/>
    <property type="evidence" value="ECO:0007669"/>
    <property type="project" value="UniProtKB-SubCell"/>
</dbReference>
<feature type="domain" description="Protein kinase" evidence="14">
    <location>
        <begin position="309"/>
        <end position="577"/>
    </location>
</feature>
<keyword evidence="3" id="KW-0433">Leucine-rich repeat</keyword>
<dbReference type="PROSITE" id="PS00108">
    <property type="entry name" value="PROTEIN_KINASE_ST"/>
    <property type="match status" value="1"/>
</dbReference>
<proteinExistence type="predicted"/>
<evidence type="ECO:0000256" key="4">
    <source>
        <dbReference type="ARBA" id="ARBA00022679"/>
    </source>
</evidence>
<evidence type="ECO:0000256" key="12">
    <source>
        <dbReference type="ARBA" id="ARBA00023136"/>
    </source>
</evidence>
<keyword evidence="6" id="KW-0732">Signal</keyword>
<dbReference type="Pfam" id="PF12819">
    <property type="entry name" value="Malectin_like"/>
    <property type="match status" value="1"/>
</dbReference>
<dbReference type="GO" id="GO:0004674">
    <property type="term" value="F:protein serine/threonine kinase activity"/>
    <property type="evidence" value="ECO:0007669"/>
    <property type="project" value="UniProtKB-KW"/>
</dbReference>
<dbReference type="Gene3D" id="3.30.1490.310">
    <property type="match status" value="1"/>
</dbReference>
<evidence type="ECO:0000256" key="13">
    <source>
        <dbReference type="PROSITE-ProRule" id="PRU10141"/>
    </source>
</evidence>